<dbReference type="AlphaFoldDB" id="A0A1I6VDU3"/>
<evidence type="ECO:0000313" key="2">
    <source>
        <dbReference type="Proteomes" id="UP000199239"/>
    </source>
</evidence>
<dbReference type="Gene3D" id="3.30.1330.110">
    <property type="entry name" value="BB2672"/>
    <property type="match status" value="1"/>
</dbReference>
<dbReference type="RefSeq" id="WP_093917440.1">
    <property type="nucleotide sequence ID" value="NZ_FPAJ01000006.1"/>
</dbReference>
<accession>A0A1I6VDU3</accession>
<protein>
    <submittedName>
        <fullName evidence="1">Amino acid synthesis</fullName>
    </submittedName>
</protein>
<dbReference type="EMBL" id="FPAJ01000006">
    <property type="protein sequence ID" value="SFT11817.1"/>
    <property type="molecule type" value="Genomic_DNA"/>
</dbReference>
<proteinExistence type="predicted"/>
<dbReference type="InterPro" id="IPR009569">
    <property type="entry name" value="AA_synth_put"/>
</dbReference>
<dbReference type="OrthoDB" id="9803312at2"/>
<gene>
    <name evidence="1" type="ORF">SAMN04488040_3264</name>
</gene>
<evidence type="ECO:0000313" key="1">
    <source>
        <dbReference type="EMBL" id="SFT11817.1"/>
    </source>
</evidence>
<dbReference type="STRING" id="394264.SAMN04488040_3264"/>
<dbReference type="Pfam" id="PF06684">
    <property type="entry name" value="AA_synth"/>
    <property type="match status" value="1"/>
</dbReference>
<sequence>MSAEIRKIAVWVEETHREIGQVISPATRKAMAVAVIKNPFAGSYTEDLTPLMDIGTELGGLLGDKCVAALGIEPAQAESYGKAAMVGEGGELEHAAAILHPKLGAPLRVAVEKGAALVPSSKKMGGPGQVLDVPLGHKDAAYVRSHFDGIEVRLNDAPRADEIMVAVAVTDSGRPLPRVGGLTHTDAEGKDGLR</sequence>
<dbReference type="SUPFAM" id="SSF160519">
    <property type="entry name" value="BB2672-like"/>
    <property type="match status" value="1"/>
</dbReference>
<dbReference type="InterPro" id="IPR035936">
    <property type="entry name" value="BB2672"/>
</dbReference>
<organism evidence="1 2">
    <name type="scientific">Sulfitobacter marinus</name>
    <dbReference type="NCBI Taxonomy" id="394264"/>
    <lineage>
        <taxon>Bacteria</taxon>
        <taxon>Pseudomonadati</taxon>
        <taxon>Pseudomonadota</taxon>
        <taxon>Alphaproteobacteria</taxon>
        <taxon>Rhodobacterales</taxon>
        <taxon>Roseobacteraceae</taxon>
        <taxon>Sulfitobacter</taxon>
    </lineage>
</organism>
<reference evidence="2" key="1">
    <citation type="submission" date="2016-10" db="EMBL/GenBank/DDBJ databases">
        <authorList>
            <person name="Varghese N."/>
            <person name="Submissions S."/>
        </authorList>
    </citation>
    <scope>NUCLEOTIDE SEQUENCE [LARGE SCALE GENOMIC DNA]</scope>
    <source>
        <strain evidence="2">DSM 23422</strain>
    </source>
</reference>
<name>A0A1I6VDU3_9RHOB</name>
<dbReference type="Proteomes" id="UP000199239">
    <property type="component" value="Unassembled WGS sequence"/>
</dbReference>
<keyword evidence="2" id="KW-1185">Reference proteome</keyword>